<keyword evidence="1" id="KW-1133">Transmembrane helix</keyword>
<reference evidence="2 3" key="1">
    <citation type="submission" date="2016-08" db="EMBL/GenBank/DDBJ databases">
        <title>A Parts List for Fungal Cellulosomes Revealed by Comparative Genomics.</title>
        <authorList>
            <consortium name="DOE Joint Genome Institute"/>
            <person name="Haitjema C.H."/>
            <person name="Gilmore S.P."/>
            <person name="Henske J.K."/>
            <person name="Solomon K.V."/>
            <person name="De Groot R."/>
            <person name="Kuo A."/>
            <person name="Mondo S.J."/>
            <person name="Salamov A.A."/>
            <person name="Labutti K."/>
            <person name="Zhao Z."/>
            <person name="Chiniquy J."/>
            <person name="Barry K."/>
            <person name="Brewer H.M."/>
            <person name="Purvine S.O."/>
            <person name="Wright A.T."/>
            <person name="Boxma B."/>
            <person name="Van Alen T."/>
            <person name="Hackstein J.H."/>
            <person name="Baker S.E."/>
            <person name="Grigoriev I.V."/>
            <person name="O'Malley M.A."/>
        </authorList>
    </citation>
    <scope>NUCLEOTIDE SEQUENCE [LARGE SCALE GENOMIC DNA]</scope>
    <source>
        <strain evidence="2 3">S4</strain>
    </source>
</reference>
<keyword evidence="1" id="KW-0812">Transmembrane</keyword>
<dbReference type="AlphaFoldDB" id="A0A1Y1X251"/>
<dbReference type="Proteomes" id="UP000193944">
    <property type="component" value="Unassembled WGS sequence"/>
</dbReference>
<feature type="transmembrane region" description="Helical" evidence="1">
    <location>
        <begin position="54"/>
        <end position="72"/>
    </location>
</feature>
<dbReference type="EMBL" id="MCFG01000161">
    <property type="protein sequence ID" value="ORX79879.1"/>
    <property type="molecule type" value="Genomic_DNA"/>
</dbReference>
<sequence length="338" mass="40283">MFDKEYRLIDDSQNYPGNWTYETVYKIVEAPFNNFFFPWIIIIIIINRKNLNNSINFILIFHYIFRSLGYVFRKLADAYPINYPAEFNYAIWPYSKIRYTIGCIFAMSFWIIGEIIGDWYPTVRTCKIVHVKWKKLIVKVSCIIYNITKLFTIMIYIYHGKDFEFSQKSEDGRARDNIILDKILMQWWIIVILNFFFGVINDACIIYALKTEVFDKLKTFNKRSYGFIEKFKQISEFRILTSMIISICYMLIFIPILIAKYHEVKKLDRNFNSVLDEYKLNDIREAVLFFNHIMMYIDQILLKYISTLSSKSKEKIPTKTATSISNSTISSNYSSSPY</sequence>
<evidence type="ECO:0000313" key="2">
    <source>
        <dbReference type="EMBL" id="ORX79879.1"/>
    </source>
</evidence>
<reference evidence="2 3" key="2">
    <citation type="submission" date="2016-08" db="EMBL/GenBank/DDBJ databases">
        <title>Pervasive Adenine N6-methylation of Active Genes in Fungi.</title>
        <authorList>
            <consortium name="DOE Joint Genome Institute"/>
            <person name="Mondo S.J."/>
            <person name="Dannebaum R.O."/>
            <person name="Kuo R.C."/>
            <person name="Labutti K."/>
            <person name="Haridas S."/>
            <person name="Kuo A."/>
            <person name="Salamov A."/>
            <person name="Ahrendt S.R."/>
            <person name="Lipzen A."/>
            <person name="Sullivan W."/>
            <person name="Andreopoulos W.B."/>
            <person name="Clum A."/>
            <person name="Lindquist E."/>
            <person name="Daum C."/>
            <person name="Ramamoorthy G.K."/>
            <person name="Gryganskyi A."/>
            <person name="Culley D."/>
            <person name="Magnuson J.K."/>
            <person name="James T.Y."/>
            <person name="O'Malley M.A."/>
            <person name="Stajich J.E."/>
            <person name="Spatafora J.W."/>
            <person name="Visel A."/>
            <person name="Grigoriev I.V."/>
        </authorList>
    </citation>
    <scope>NUCLEOTIDE SEQUENCE [LARGE SCALE GENOMIC DNA]</scope>
    <source>
        <strain evidence="2 3">S4</strain>
    </source>
</reference>
<evidence type="ECO:0000256" key="1">
    <source>
        <dbReference type="SAM" id="Phobius"/>
    </source>
</evidence>
<feature type="transmembrane region" description="Helical" evidence="1">
    <location>
        <begin position="30"/>
        <end position="47"/>
    </location>
</feature>
<evidence type="ECO:0008006" key="4">
    <source>
        <dbReference type="Google" id="ProtNLM"/>
    </source>
</evidence>
<evidence type="ECO:0000313" key="3">
    <source>
        <dbReference type="Proteomes" id="UP000193944"/>
    </source>
</evidence>
<accession>A0A1Y1X251</accession>
<comment type="caution">
    <text evidence="2">The sequence shown here is derived from an EMBL/GenBank/DDBJ whole genome shotgun (WGS) entry which is preliminary data.</text>
</comment>
<feature type="transmembrane region" description="Helical" evidence="1">
    <location>
        <begin position="97"/>
        <end position="116"/>
    </location>
</feature>
<feature type="transmembrane region" description="Helical" evidence="1">
    <location>
        <begin position="187"/>
        <end position="209"/>
    </location>
</feature>
<gene>
    <name evidence="2" type="ORF">BCR32DRAFT_269170</name>
</gene>
<keyword evidence="1" id="KW-0472">Membrane</keyword>
<proteinExistence type="predicted"/>
<feature type="transmembrane region" description="Helical" evidence="1">
    <location>
        <begin position="239"/>
        <end position="259"/>
    </location>
</feature>
<keyword evidence="3" id="KW-1185">Reference proteome</keyword>
<feature type="transmembrane region" description="Helical" evidence="1">
    <location>
        <begin position="136"/>
        <end position="158"/>
    </location>
</feature>
<name>A0A1Y1X251_9FUNG</name>
<protein>
    <recommendedName>
        <fullName evidence="4">G-protein coupled receptors family 1 profile domain-containing protein</fullName>
    </recommendedName>
</protein>
<dbReference type="OrthoDB" id="10445643at2759"/>
<organism evidence="2 3">
    <name type="scientific">Anaeromyces robustus</name>
    <dbReference type="NCBI Taxonomy" id="1754192"/>
    <lineage>
        <taxon>Eukaryota</taxon>
        <taxon>Fungi</taxon>
        <taxon>Fungi incertae sedis</taxon>
        <taxon>Chytridiomycota</taxon>
        <taxon>Chytridiomycota incertae sedis</taxon>
        <taxon>Neocallimastigomycetes</taxon>
        <taxon>Neocallimastigales</taxon>
        <taxon>Neocallimastigaceae</taxon>
        <taxon>Anaeromyces</taxon>
    </lineage>
</organism>